<organism evidence="7">
    <name type="scientific">Aphanomyces invadans</name>
    <dbReference type="NCBI Taxonomy" id="157072"/>
    <lineage>
        <taxon>Eukaryota</taxon>
        <taxon>Sar</taxon>
        <taxon>Stramenopiles</taxon>
        <taxon>Oomycota</taxon>
        <taxon>Saprolegniomycetes</taxon>
        <taxon>Saprolegniales</taxon>
        <taxon>Verrucalvaceae</taxon>
        <taxon>Aphanomyces</taxon>
    </lineage>
</organism>
<evidence type="ECO:0000256" key="1">
    <source>
        <dbReference type="ARBA" id="ARBA00008455"/>
    </source>
</evidence>
<dbReference type="InterPro" id="IPR025660">
    <property type="entry name" value="Pept_his_AS"/>
</dbReference>
<dbReference type="Pfam" id="PF00112">
    <property type="entry name" value="Peptidase_C1"/>
    <property type="match status" value="1"/>
</dbReference>
<dbReference type="VEuPathDB" id="FungiDB:H310_15151"/>
<sequence length="492" mass="52057">MVHALSFLGAAIGIVAASSASFGTLVECTSTGGCLWMGKQNELVNDQRMLYDMLITYHHGDDYATAKRNLQTHIQYIEAVYTHANALNHDMTVKLGLNARHLYEDASALGNPMDAVLVNMQGKDVDRRLQASTAVSTAVGGAPLPATLNWCTENNPEKRSVCSEVKSQKLCGSCWAFAATDLIETAVSYTTKNVPVSLSSQQLLSCSTTAEVRTYTYCFAKSGNIPTWLEPTMKWDSKNNGCSGGMTHIALSDAANKIKNLATRIDWPYSDAGIASSTGGPVQPGSPTSTIKTNSTNSSVNPLNTCSTTRPAANAAAHISGWAPALDASSCADTKDPIVLLKRALQQGPLAVAVNAKGSFKQYKAGLYVCGSITSADQIDHALLLVGYGSSADGNYWILKNSYDVDWGLSGYMWLKMDDGLNCGLNVFPIRVQGASAGPAANVTVDGGGSLTFAGANMMTWVVVGAATGVATVVLTIVGVFVARKRMQNMHP</sequence>
<evidence type="ECO:0000256" key="4">
    <source>
        <dbReference type="SAM" id="Phobius"/>
    </source>
</evidence>
<dbReference type="PROSITE" id="PS00639">
    <property type="entry name" value="THIOL_PROTEASE_HIS"/>
    <property type="match status" value="1"/>
</dbReference>
<proteinExistence type="inferred from homology"/>
<dbReference type="RefSeq" id="XP_008881360.1">
    <property type="nucleotide sequence ID" value="XM_008883138.1"/>
</dbReference>
<dbReference type="eggNOG" id="KOG1543">
    <property type="taxonomic scope" value="Eukaryota"/>
</dbReference>
<dbReference type="InterPro" id="IPR038765">
    <property type="entry name" value="Papain-like_cys_pep_sf"/>
</dbReference>
<dbReference type="SMART" id="SM00645">
    <property type="entry name" value="Pept_C1"/>
    <property type="match status" value="1"/>
</dbReference>
<dbReference type="OrthoDB" id="65740at2759"/>
<feature type="chain" id="PRO_5018588769" description="Peptidase C1A papain C-terminal domain-containing protein" evidence="5">
    <location>
        <begin position="18"/>
        <end position="492"/>
    </location>
</feature>
<dbReference type="InterPro" id="IPR000169">
    <property type="entry name" value="Pept_cys_AS"/>
</dbReference>
<protein>
    <recommendedName>
        <fullName evidence="6">Peptidase C1A papain C-terminal domain-containing protein</fullName>
    </recommendedName>
</protein>
<evidence type="ECO:0000256" key="3">
    <source>
        <dbReference type="SAM" id="MobiDB-lite"/>
    </source>
</evidence>
<keyword evidence="4" id="KW-1133">Transmembrane helix</keyword>
<feature type="domain" description="Peptidase C1A papain C-terminal" evidence="6">
    <location>
        <begin position="144"/>
        <end position="433"/>
    </location>
</feature>
<keyword evidence="5" id="KW-0732">Signal</keyword>
<gene>
    <name evidence="7" type="ORF">H310_15151</name>
</gene>
<keyword evidence="4" id="KW-0812">Transmembrane</keyword>
<keyword evidence="4" id="KW-0472">Membrane</keyword>
<dbReference type="EMBL" id="KI914144">
    <property type="protein sequence ID" value="ETV90017.1"/>
    <property type="molecule type" value="Genomic_DNA"/>
</dbReference>
<accession>A0A024T9L3</accession>
<evidence type="ECO:0000256" key="5">
    <source>
        <dbReference type="SAM" id="SignalP"/>
    </source>
</evidence>
<evidence type="ECO:0000313" key="7">
    <source>
        <dbReference type="EMBL" id="ETV90017.1"/>
    </source>
</evidence>
<dbReference type="PANTHER" id="PTHR12411">
    <property type="entry name" value="CYSTEINE PROTEASE FAMILY C1-RELATED"/>
    <property type="match status" value="1"/>
</dbReference>
<dbReference type="GO" id="GO:0008234">
    <property type="term" value="F:cysteine-type peptidase activity"/>
    <property type="evidence" value="ECO:0007669"/>
    <property type="project" value="InterPro"/>
</dbReference>
<feature type="compositionally biased region" description="Low complexity" evidence="3">
    <location>
        <begin position="286"/>
        <end position="301"/>
    </location>
</feature>
<dbReference type="PROSITE" id="PS00139">
    <property type="entry name" value="THIOL_PROTEASE_CYS"/>
    <property type="match status" value="1"/>
</dbReference>
<dbReference type="InterPro" id="IPR013128">
    <property type="entry name" value="Peptidase_C1A"/>
</dbReference>
<evidence type="ECO:0000259" key="6">
    <source>
        <dbReference type="SMART" id="SM00645"/>
    </source>
</evidence>
<dbReference type="PRINTS" id="PR00705">
    <property type="entry name" value="PAPAIN"/>
</dbReference>
<dbReference type="InterPro" id="IPR000668">
    <property type="entry name" value="Peptidase_C1A_C"/>
</dbReference>
<dbReference type="CDD" id="cd02248">
    <property type="entry name" value="Peptidase_C1A"/>
    <property type="match status" value="1"/>
</dbReference>
<dbReference type="GO" id="GO:0006508">
    <property type="term" value="P:proteolysis"/>
    <property type="evidence" value="ECO:0007669"/>
    <property type="project" value="InterPro"/>
</dbReference>
<keyword evidence="2" id="KW-0865">Zymogen</keyword>
<feature type="signal peptide" evidence="5">
    <location>
        <begin position="1"/>
        <end position="17"/>
    </location>
</feature>
<dbReference type="SUPFAM" id="SSF54001">
    <property type="entry name" value="Cysteine proteinases"/>
    <property type="match status" value="1"/>
</dbReference>
<reference evidence="7" key="1">
    <citation type="submission" date="2013-12" db="EMBL/GenBank/DDBJ databases">
        <title>The Genome Sequence of Aphanomyces invadans NJM9701.</title>
        <authorList>
            <consortium name="The Broad Institute Genomics Platform"/>
            <person name="Russ C."/>
            <person name="Tyler B."/>
            <person name="van West P."/>
            <person name="Dieguez-Uribeondo J."/>
            <person name="Young S.K."/>
            <person name="Zeng Q."/>
            <person name="Gargeya S."/>
            <person name="Fitzgerald M."/>
            <person name="Abouelleil A."/>
            <person name="Alvarado L."/>
            <person name="Chapman S.B."/>
            <person name="Gainer-Dewar J."/>
            <person name="Goldberg J."/>
            <person name="Griggs A."/>
            <person name="Gujja S."/>
            <person name="Hansen M."/>
            <person name="Howarth C."/>
            <person name="Imamovic A."/>
            <person name="Ireland A."/>
            <person name="Larimer J."/>
            <person name="McCowan C."/>
            <person name="Murphy C."/>
            <person name="Pearson M."/>
            <person name="Poon T.W."/>
            <person name="Priest M."/>
            <person name="Roberts A."/>
            <person name="Saif S."/>
            <person name="Shea T."/>
            <person name="Sykes S."/>
            <person name="Wortman J."/>
            <person name="Nusbaum C."/>
            <person name="Birren B."/>
        </authorList>
    </citation>
    <scope>NUCLEOTIDE SEQUENCE [LARGE SCALE GENOMIC DNA]</scope>
    <source>
        <strain evidence="7">NJM9701</strain>
    </source>
</reference>
<dbReference type="AlphaFoldDB" id="A0A024T9L3"/>
<name>A0A024T9L3_9STRA</name>
<feature type="transmembrane region" description="Helical" evidence="4">
    <location>
        <begin position="458"/>
        <end position="483"/>
    </location>
</feature>
<dbReference type="GeneID" id="20092201"/>
<comment type="similarity">
    <text evidence="1">Belongs to the peptidase C1 family.</text>
</comment>
<dbReference type="STRING" id="157072.A0A024T9L3"/>
<evidence type="ECO:0000256" key="2">
    <source>
        <dbReference type="ARBA" id="ARBA00023145"/>
    </source>
</evidence>
<dbReference type="Gene3D" id="3.90.70.10">
    <property type="entry name" value="Cysteine proteinases"/>
    <property type="match status" value="1"/>
</dbReference>
<feature type="region of interest" description="Disordered" evidence="3">
    <location>
        <begin position="276"/>
        <end position="304"/>
    </location>
</feature>
<dbReference type="InterPro" id="IPR039417">
    <property type="entry name" value="Peptidase_C1A_papain-like"/>
</dbReference>